<evidence type="ECO:0000256" key="12">
    <source>
        <dbReference type="ARBA" id="ARBA00023299"/>
    </source>
</evidence>
<dbReference type="GO" id="GO:0019265">
    <property type="term" value="P:glycine biosynthetic process, by transamination of glyoxylate"/>
    <property type="evidence" value="ECO:0007669"/>
    <property type="project" value="TreeGrafter"/>
</dbReference>
<dbReference type="Proteomes" id="UP000265742">
    <property type="component" value="Unassembled WGS sequence"/>
</dbReference>
<evidence type="ECO:0000256" key="7">
    <source>
        <dbReference type="ARBA" id="ARBA00022576"/>
    </source>
</evidence>
<feature type="domain" description="Aminotransferase class V" evidence="16">
    <location>
        <begin position="45"/>
        <end position="331"/>
    </location>
</feature>
<name>A0A3A1U4S4_9MICO</name>
<evidence type="ECO:0000256" key="10">
    <source>
        <dbReference type="ARBA" id="ARBA00022898"/>
    </source>
</evidence>
<dbReference type="GO" id="GO:0004760">
    <property type="term" value="F:L-serine-pyruvate transaminase activity"/>
    <property type="evidence" value="ECO:0007669"/>
    <property type="project" value="TreeGrafter"/>
</dbReference>
<evidence type="ECO:0000256" key="1">
    <source>
        <dbReference type="ARBA" id="ARBA00001933"/>
    </source>
</evidence>
<dbReference type="Gene3D" id="3.90.1150.10">
    <property type="entry name" value="Aspartate Aminotransferase, domain 1"/>
    <property type="match status" value="1"/>
</dbReference>
<dbReference type="GO" id="GO:0006564">
    <property type="term" value="P:L-serine biosynthetic process"/>
    <property type="evidence" value="ECO:0007669"/>
    <property type="project" value="UniProtKB-KW"/>
</dbReference>
<dbReference type="GO" id="GO:0004648">
    <property type="term" value="F:O-phospho-L-serine:2-oxoglutarate aminotransferase activity"/>
    <property type="evidence" value="ECO:0007669"/>
    <property type="project" value="UniProtKB-EC"/>
</dbReference>
<keyword evidence="12" id="KW-0718">Serine biosynthesis</keyword>
<reference evidence="18" key="1">
    <citation type="submission" date="2018-09" db="EMBL/GenBank/DDBJ databases">
        <authorList>
            <person name="Kim I."/>
        </authorList>
    </citation>
    <scope>NUCLEOTIDE SEQUENCE [LARGE SCALE GENOMIC DNA]</scope>
    <source>
        <strain evidence="18">DD4a</strain>
    </source>
</reference>
<evidence type="ECO:0000256" key="13">
    <source>
        <dbReference type="ARBA" id="ARBA00031421"/>
    </source>
</evidence>
<keyword evidence="6" id="KW-0963">Cytoplasm</keyword>
<sequence>MTDPSTTLQIPAALLPADGRFGCGPSRVRDAQVEALVAASRTLLGTSHRQRPVRALVGSVKAGLASLLGAPEGYEVVLGNGGSSAFWDAAAFGLIERRSAHGTWGEFGAKFAKAAKAPWLRGPAVAEAPAGARTELEVVDGVDVYAWPHNETSTGVAAPVRRIAADGALTVIDATSAAGGIDFDAAEADVYYFAPQKNLGSDGGLWLALVSPAAIERIERIAASDRYVPEFLSLKAALDNSRLDQTLNTPALATLVLLDSQLAWMNEQGGLAWAAGRAATSSSLLYRWAEGVDYATPFVARAEDRSPVVVTIDFDGVDAAAVAKTLRANGVVDTEPYRKLGRNQLRIGTFASVEPSDVEALIACVEHVVAALRA</sequence>
<evidence type="ECO:0000313" key="17">
    <source>
        <dbReference type="EMBL" id="RIX31353.1"/>
    </source>
</evidence>
<evidence type="ECO:0000256" key="6">
    <source>
        <dbReference type="ARBA" id="ARBA00022490"/>
    </source>
</evidence>
<dbReference type="InterPro" id="IPR015424">
    <property type="entry name" value="PyrdxlP-dep_Trfase"/>
</dbReference>
<evidence type="ECO:0000256" key="15">
    <source>
        <dbReference type="ARBA" id="ARBA00049007"/>
    </source>
</evidence>
<dbReference type="PIRSF" id="PIRSF000525">
    <property type="entry name" value="SerC"/>
    <property type="match status" value="1"/>
</dbReference>
<dbReference type="PANTHER" id="PTHR21152:SF40">
    <property type="entry name" value="ALANINE--GLYOXYLATE AMINOTRANSFERASE"/>
    <property type="match status" value="1"/>
</dbReference>
<evidence type="ECO:0000256" key="2">
    <source>
        <dbReference type="ARBA" id="ARBA00003483"/>
    </source>
</evidence>
<dbReference type="InterPro" id="IPR015422">
    <property type="entry name" value="PyrdxlP-dep_Trfase_small"/>
</dbReference>
<dbReference type="InterPro" id="IPR022278">
    <property type="entry name" value="Pser_aminoTfrase"/>
</dbReference>
<dbReference type="InterPro" id="IPR000192">
    <property type="entry name" value="Aminotrans_V_dom"/>
</dbReference>
<dbReference type="GO" id="GO:0008615">
    <property type="term" value="P:pyridoxine biosynthetic process"/>
    <property type="evidence" value="ECO:0007669"/>
    <property type="project" value="UniProtKB-KW"/>
</dbReference>
<dbReference type="Pfam" id="PF00266">
    <property type="entry name" value="Aminotran_5"/>
    <property type="match status" value="1"/>
</dbReference>
<dbReference type="RefSeq" id="WP_119481715.1">
    <property type="nucleotide sequence ID" value="NZ_QXTG01000001.1"/>
</dbReference>
<evidence type="ECO:0000256" key="14">
    <source>
        <dbReference type="ARBA" id="ARBA00047630"/>
    </source>
</evidence>
<keyword evidence="18" id="KW-1185">Reference proteome</keyword>
<keyword evidence="7 17" id="KW-0032">Aminotransferase</keyword>
<dbReference type="OrthoDB" id="975012at2"/>
<dbReference type="PANTHER" id="PTHR21152">
    <property type="entry name" value="AMINOTRANSFERASE CLASS V"/>
    <property type="match status" value="1"/>
</dbReference>
<comment type="catalytic activity">
    <reaction evidence="14">
        <text>4-(phosphooxy)-L-threonine + 2-oxoglutarate = (R)-3-hydroxy-2-oxo-4-phosphooxybutanoate + L-glutamate</text>
        <dbReference type="Rhea" id="RHEA:16573"/>
        <dbReference type="ChEBI" id="CHEBI:16810"/>
        <dbReference type="ChEBI" id="CHEBI:29985"/>
        <dbReference type="ChEBI" id="CHEBI:58452"/>
        <dbReference type="ChEBI" id="CHEBI:58538"/>
        <dbReference type="EC" id="2.6.1.52"/>
    </reaction>
</comment>
<dbReference type="GO" id="GO:0008453">
    <property type="term" value="F:alanine-glyoxylate transaminase activity"/>
    <property type="evidence" value="ECO:0007669"/>
    <property type="project" value="TreeGrafter"/>
</dbReference>
<dbReference type="SUPFAM" id="SSF53383">
    <property type="entry name" value="PLP-dependent transferases"/>
    <property type="match status" value="1"/>
</dbReference>
<evidence type="ECO:0000256" key="9">
    <source>
        <dbReference type="ARBA" id="ARBA00022679"/>
    </source>
</evidence>
<gene>
    <name evidence="17" type="ORF">D1781_03580</name>
</gene>
<evidence type="ECO:0000256" key="4">
    <source>
        <dbReference type="ARBA" id="ARBA00006904"/>
    </source>
</evidence>
<comment type="similarity">
    <text evidence="4">Belongs to the class-V pyridoxal-phosphate-dependent aminotransferase family. SerC subfamily.</text>
</comment>
<comment type="cofactor">
    <cofactor evidence="1">
        <name>pyridoxal 5'-phosphate</name>
        <dbReference type="ChEBI" id="CHEBI:597326"/>
    </cofactor>
</comment>
<dbReference type="NCBIfam" id="TIGR01366">
    <property type="entry name" value="serC_3"/>
    <property type="match status" value="1"/>
</dbReference>
<dbReference type="InterPro" id="IPR015421">
    <property type="entry name" value="PyrdxlP-dep_Trfase_major"/>
</dbReference>
<evidence type="ECO:0000256" key="3">
    <source>
        <dbReference type="ARBA" id="ARBA00005099"/>
    </source>
</evidence>
<evidence type="ECO:0000256" key="11">
    <source>
        <dbReference type="ARBA" id="ARBA00023096"/>
    </source>
</evidence>
<comment type="function">
    <text evidence="2">Catalyzes the reversible conversion of 3-phosphohydroxypyruvate to phosphoserine and of 3-hydroxy-2-oxo-4-phosphonooxybutanoate to phosphohydroxythreonine.</text>
</comment>
<comment type="catalytic activity">
    <reaction evidence="15">
        <text>O-phospho-L-serine + 2-oxoglutarate = 3-phosphooxypyruvate + L-glutamate</text>
        <dbReference type="Rhea" id="RHEA:14329"/>
        <dbReference type="ChEBI" id="CHEBI:16810"/>
        <dbReference type="ChEBI" id="CHEBI:18110"/>
        <dbReference type="ChEBI" id="CHEBI:29985"/>
        <dbReference type="ChEBI" id="CHEBI:57524"/>
        <dbReference type="EC" id="2.6.1.52"/>
    </reaction>
</comment>
<dbReference type="EMBL" id="QXTG01000001">
    <property type="protein sequence ID" value="RIX31353.1"/>
    <property type="molecule type" value="Genomic_DNA"/>
</dbReference>
<dbReference type="AlphaFoldDB" id="A0A3A1U4S4"/>
<protein>
    <recommendedName>
        <fullName evidence="5">phosphoserine transaminase</fullName>
        <ecNumber evidence="5">2.6.1.52</ecNumber>
    </recommendedName>
    <alternativeName>
        <fullName evidence="13">Phosphohydroxythreonine aminotransferase</fullName>
    </alternativeName>
</protein>
<keyword evidence="8" id="KW-0028">Amino-acid biosynthesis</keyword>
<proteinExistence type="inferred from homology"/>
<dbReference type="EC" id="2.6.1.52" evidence="5"/>
<evidence type="ECO:0000256" key="8">
    <source>
        <dbReference type="ARBA" id="ARBA00022605"/>
    </source>
</evidence>
<organism evidence="17 18">
    <name type="scientific">Amnibacterium setariae</name>
    <dbReference type="NCBI Taxonomy" id="2306585"/>
    <lineage>
        <taxon>Bacteria</taxon>
        <taxon>Bacillati</taxon>
        <taxon>Actinomycetota</taxon>
        <taxon>Actinomycetes</taxon>
        <taxon>Micrococcales</taxon>
        <taxon>Microbacteriaceae</taxon>
        <taxon>Amnibacterium</taxon>
    </lineage>
</organism>
<evidence type="ECO:0000313" key="18">
    <source>
        <dbReference type="Proteomes" id="UP000265742"/>
    </source>
</evidence>
<comment type="caution">
    <text evidence="17">The sequence shown here is derived from an EMBL/GenBank/DDBJ whole genome shotgun (WGS) entry which is preliminary data.</text>
</comment>
<keyword evidence="11" id="KW-0664">Pyridoxine biosynthesis</keyword>
<dbReference type="UniPathway" id="UPA00135">
    <property type="reaction ID" value="UER00197"/>
</dbReference>
<dbReference type="Gene3D" id="3.40.640.10">
    <property type="entry name" value="Type I PLP-dependent aspartate aminotransferase-like (Major domain)"/>
    <property type="match status" value="1"/>
</dbReference>
<keyword evidence="10" id="KW-0663">Pyridoxal phosphate</keyword>
<accession>A0A3A1U4S4</accession>
<dbReference type="InterPro" id="IPR006272">
    <property type="entry name" value="Pser_aminoTfrase_mycobac"/>
</dbReference>
<evidence type="ECO:0000256" key="5">
    <source>
        <dbReference type="ARBA" id="ARBA00013030"/>
    </source>
</evidence>
<evidence type="ECO:0000259" key="16">
    <source>
        <dbReference type="Pfam" id="PF00266"/>
    </source>
</evidence>
<keyword evidence="9 17" id="KW-0808">Transferase</keyword>
<comment type="pathway">
    <text evidence="3">Amino-acid biosynthesis; L-serine biosynthesis; L-serine from 3-phospho-D-glycerate: step 2/3.</text>
</comment>